<dbReference type="Proteomes" id="UP000814128">
    <property type="component" value="Unassembled WGS sequence"/>
</dbReference>
<name>A0ACB8Q8E5_9AGAM</name>
<evidence type="ECO:0000313" key="1">
    <source>
        <dbReference type="EMBL" id="KAI0027856.1"/>
    </source>
</evidence>
<reference evidence="1" key="2">
    <citation type="journal article" date="2022" name="New Phytol.">
        <title>Evolutionary transition to the ectomycorrhizal habit in the genomes of a hyperdiverse lineage of mushroom-forming fungi.</title>
        <authorList>
            <person name="Looney B."/>
            <person name="Miyauchi S."/>
            <person name="Morin E."/>
            <person name="Drula E."/>
            <person name="Courty P.E."/>
            <person name="Kohler A."/>
            <person name="Kuo A."/>
            <person name="LaButti K."/>
            <person name="Pangilinan J."/>
            <person name="Lipzen A."/>
            <person name="Riley R."/>
            <person name="Andreopoulos W."/>
            <person name="He G."/>
            <person name="Johnson J."/>
            <person name="Nolan M."/>
            <person name="Tritt A."/>
            <person name="Barry K.W."/>
            <person name="Grigoriev I.V."/>
            <person name="Nagy L.G."/>
            <person name="Hibbett D."/>
            <person name="Henrissat B."/>
            <person name="Matheny P.B."/>
            <person name="Labbe J."/>
            <person name="Martin F.M."/>
        </authorList>
    </citation>
    <scope>NUCLEOTIDE SEQUENCE</scope>
    <source>
        <strain evidence="1">EC-137</strain>
    </source>
</reference>
<organism evidence="1 2">
    <name type="scientific">Vararia minispora EC-137</name>
    <dbReference type="NCBI Taxonomy" id="1314806"/>
    <lineage>
        <taxon>Eukaryota</taxon>
        <taxon>Fungi</taxon>
        <taxon>Dikarya</taxon>
        <taxon>Basidiomycota</taxon>
        <taxon>Agaricomycotina</taxon>
        <taxon>Agaricomycetes</taxon>
        <taxon>Russulales</taxon>
        <taxon>Lachnocladiaceae</taxon>
        <taxon>Vararia</taxon>
    </lineage>
</organism>
<protein>
    <submittedName>
        <fullName evidence="1">Uncharacterized protein</fullName>
    </submittedName>
</protein>
<proteinExistence type="predicted"/>
<dbReference type="EMBL" id="MU273829">
    <property type="protein sequence ID" value="KAI0027856.1"/>
    <property type="molecule type" value="Genomic_DNA"/>
</dbReference>
<accession>A0ACB8Q8E5</accession>
<comment type="caution">
    <text evidence="1">The sequence shown here is derived from an EMBL/GenBank/DDBJ whole genome shotgun (WGS) entry which is preliminary data.</text>
</comment>
<gene>
    <name evidence="1" type="ORF">K488DRAFT_74226</name>
</gene>
<reference evidence="1" key="1">
    <citation type="submission" date="2021-02" db="EMBL/GenBank/DDBJ databases">
        <authorList>
            <consortium name="DOE Joint Genome Institute"/>
            <person name="Ahrendt S."/>
            <person name="Looney B.P."/>
            <person name="Miyauchi S."/>
            <person name="Morin E."/>
            <person name="Drula E."/>
            <person name="Courty P.E."/>
            <person name="Chicoki N."/>
            <person name="Fauchery L."/>
            <person name="Kohler A."/>
            <person name="Kuo A."/>
            <person name="Labutti K."/>
            <person name="Pangilinan J."/>
            <person name="Lipzen A."/>
            <person name="Riley R."/>
            <person name="Andreopoulos W."/>
            <person name="He G."/>
            <person name="Johnson J."/>
            <person name="Barry K.W."/>
            <person name="Grigoriev I.V."/>
            <person name="Nagy L."/>
            <person name="Hibbett D."/>
            <person name="Henrissat B."/>
            <person name="Matheny P.B."/>
            <person name="Labbe J."/>
            <person name="Martin F."/>
        </authorList>
    </citation>
    <scope>NUCLEOTIDE SEQUENCE</scope>
    <source>
        <strain evidence="1">EC-137</strain>
    </source>
</reference>
<sequence length="557" mass="59648">MAGSVSVAEVARRSACWWCGSALGGLRPRGGEDADGVSGDDRGSTKLSVPTRSLQALPPTASNSAFWRPTSSTPSKPNVFRNAYRVPALKRVPELRAALSGIAAAALRALRRDGSSGFPVIARLVIVSACVPMPCLAGCVSFSAGHTPAHAACMQICNCSSNHFALGPSRRPPISSLSLLPAFFVCRHPSAILSLQSRLRSAPWHLPPAGSACLLTSCSFKDMSDIDIGGSHALCVHAGSPPSRELDVFIDKVPIVPRVQSLHASDTPTIGSLESPPTLGTSEHAVRDGRAQLMFKIVSAGTAGGCEQKVLVDAVWVGELQRILRPGVPGGNESNCGSEQPIIRALTHKIGTSLLQRWQRTVGRTLKWGRRARLRPAQGERRVADATERRRRLWPCCYRSAVQRRSIGSSWSTFVFYGRKGWNTAPEPLRDATAAPGTHHRGPFPLRRPARRCHASPPFLAAFDWVHSGHFASPEKKANAILPPTSTALFSPAAVVLASRALGHDGEPAFSHEMRLPYAAFTHATVAAFLIPGQKETEYGVPSNDDTERTVDGDARA</sequence>
<keyword evidence="2" id="KW-1185">Reference proteome</keyword>
<evidence type="ECO:0000313" key="2">
    <source>
        <dbReference type="Proteomes" id="UP000814128"/>
    </source>
</evidence>